<evidence type="ECO:0000313" key="3">
    <source>
        <dbReference type="Proteomes" id="UP000821866"/>
    </source>
</evidence>
<comment type="caution">
    <text evidence="2">The sequence shown here is derived from an EMBL/GenBank/DDBJ whole genome shotgun (WGS) entry which is preliminary data.</text>
</comment>
<organism evidence="2 3">
    <name type="scientific">Rhipicephalus microplus</name>
    <name type="common">Cattle tick</name>
    <name type="synonym">Boophilus microplus</name>
    <dbReference type="NCBI Taxonomy" id="6941"/>
    <lineage>
        <taxon>Eukaryota</taxon>
        <taxon>Metazoa</taxon>
        <taxon>Ecdysozoa</taxon>
        <taxon>Arthropoda</taxon>
        <taxon>Chelicerata</taxon>
        <taxon>Arachnida</taxon>
        <taxon>Acari</taxon>
        <taxon>Parasitiformes</taxon>
        <taxon>Ixodida</taxon>
        <taxon>Ixodoidea</taxon>
        <taxon>Ixodidae</taxon>
        <taxon>Rhipicephalinae</taxon>
        <taxon>Rhipicephalus</taxon>
        <taxon>Boophilus</taxon>
    </lineage>
</organism>
<feature type="region of interest" description="Disordered" evidence="1">
    <location>
        <begin position="1"/>
        <end position="153"/>
    </location>
</feature>
<keyword evidence="3" id="KW-1185">Reference proteome</keyword>
<reference evidence="2" key="2">
    <citation type="submission" date="2021-09" db="EMBL/GenBank/DDBJ databases">
        <authorList>
            <person name="Jia N."/>
            <person name="Wang J."/>
            <person name="Shi W."/>
            <person name="Du L."/>
            <person name="Sun Y."/>
            <person name="Zhan W."/>
            <person name="Jiang J."/>
            <person name="Wang Q."/>
            <person name="Zhang B."/>
            <person name="Ji P."/>
            <person name="Sakyi L.B."/>
            <person name="Cui X."/>
            <person name="Yuan T."/>
            <person name="Jiang B."/>
            <person name="Yang W."/>
            <person name="Lam T.T.-Y."/>
            <person name="Chang Q."/>
            <person name="Ding S."/>
            <person name="Wang X."/>
            <person name="Zhu J."/>
            <person name="Ruan X."/>
            <person name="Zhao L."/>
            <person name="Wei J."/>
            <person name="Que T."/>
            <person name="Du C."/>
            <person name="Cheng J."/>
            <person name="Dai P."/>
            <person name="Han X."/>
            <person name="Huang E."/>
            <person name="Gao Y."/>
            <person name="Liu J."/>
            <person name="Shao H."/>
            <person name="Ye R."/>
            <person name="Li L."/>
            <person name="Wei W."/>
            <person name="Wang X."/>
            <person name="Wang C."/>
            <person name="Huo Q."/>
            <person name="Li W."/>
            <person name="Guo W."/>
            <person name="Chen H."/>
            <person name="Chen S."/>
            <person name="Zhou L."/>
            <person name="Zhou L."/>
            <person name="Ni X."/>
            <person name="Tian J."/>
            <person name="Zhou Y."/>
            <person name="Sheng Y."/>
            <person name="Liu T."/>
            <person name="Pan Y."/>
            <person name="Xia L."/>
            <person name="Li J."/>
            <person name="Zhao F."/>
            <person name="Cao W."/>
        </authorList>
    </citation>
    <scope>NUCLEOTIDE SEQUENCE</scope>
    <source>
        <strain evidence="2">Rmic-2018</strain>
        <tissue evidence="2">Larvae</tissue>
    </source>
</reference>
<sequence>MGGGRARKGGSSSGGGGAEEEPPAQAKMSAPGAQPESLVQVNKARKSFPATSETHKTQRRRFYRGGTYGLYLSSNRRKRRNRKAGSDGSGTSLDGEATAPEAGKENSCPPPSMEAPAEESTNEGNSQNGAQAVEDSSGWGQDSSIASSVKSRLRVKRRLMDDHVDVDEVSLCSSSSPPDGPAKKVAPSTSKGGASMKL</sequence>
<dbReference type="EMBL" id="JABSTU010006843">
    <property type="protein sequence ID" value="KAH7931992.1"/>
    <property type="molecule type" value="Genomic_DNA"/>
</dbReference>
<evidence type="ECO:0000256" key="1">
    <source>
        <dbReference type="SAM" id="MobiDB-lite"/>
    </source>
</evidence>
<evidence type="ECO:0000313" key="2">
    <source>
        <dbReference type="EMBL" id="KAH7931992.1"/>
    </source>
</evidence>
<name>A0A9J6CUF3_RHIMP</name>
<dbReference type="AlphaFoldDB" id="A0A9J6CUF3"/>
<gene>
    <name evidence="2" type="ORF">HPB51_029582</name>
</gene>
<reference evidence="2" key="1">
    <citation type="journal article" date="2020" name="Cell">
        <title>Large-Scale Comparative Analyses of Tick Genomes Elucidate Their Genetic Diversity and Vector Capacities.</title>
        <authorList>
            <consortium name="Tick Genome and Microbiome Consortium (TIGMIC)"/>
            <person name="Jia N."/>
            <person name="Wang J."/>
            <person name="Shi W."/>
            <person name="Du L."/>
            <person name="Sun Y."/>
            <person name="Zhan W."/>
            <person name="Jiang J.F."/>
            <person name="Wang Q."/>
            <person name="Zhang B."/>
            <person name="Ji P."/>
            <person name="Bell-Sakyi L."/>
            <person name="Cui X.M."/>
            <person name="Yuan T.T."/>
            <person name="Jiang B.G."/>
            <person name="Yang W.F."/>
            <person name="Lam T.T."/>
            <person name="Chang Q.C."/>
            <person name="Ding S.J."/>
            <person name="Wang X.J."/>
            <person name="Zhu J.G."/>
            <person name="Ruan X.D."/>
            <person name="Zhao L."/>
            <person name="Wei J.T."/>
            <person name="Ye R.Z."/>
            <person name="Que T.C."/>
            <person name="Du C.H."/>
            <person name="Zhou Y.H."/>
            <person name="Cheng J.X."/>
            <person name="Dai P.F."/>
            <person name="Guo W.B."/>
            <person name="Han X.H."/>
            <person name="Huang E.J."/>
            <person name="Li L.F."/>
            <person name="Wei W."/>
            <person name="Gao Y.C."/>
            <person name="Liu J.Z."/>
            <person name="Shao H.Z."/>
            <person name="Wang X."/>
            <person name="Wang C.C."/>
            <person name="Yang T.C."/>
            <person name="Huo Q.B."/>
            <person name="Li W."/>
            <person name="Chen H.Y."/>
            <person name="Chen S.E."/>
            <person name="Zhou L.G."/>
            <person name="Ni X.B."/>
            <person name="Tian J.H."/>
            <person name="Sheng Y."/>
            <person name="Liu T."/>
            <person name="Pan Y.S."/>
            <person name="Xia L.Y."/>
            <person name="Li J."/>
            <person name="Zhao F."/>
            <person name="Cao W.C."/>
        </authorList>
    </citation>
    <scope>NUCLEOTIDE SEQUENCE</scope>
    <source>
        <strain evidence="2">Rmic-2018</strain>
    </source>
</reference>
<dbReference type="Proteomes" id="UP000821866">
    <property type="component" value="Unassembled WGS sequence"/>
</dbReference>
<feature type="region of interest" description="Disordered" evidence="1">
    <location>
        <begin position="169"/>
        <end position="198"/>
    </location>
</feature>
<dbReference type="VEuPathDB" id="VectorBase:LOC119187730"/>
<accession>A0A9J6CUF3</accession>
<protein>
    <submittedName>
        <fullName evidence="2">Uncharacterized protein</fullName>
    </submittedName>
</protein>
<proteinExistence type="predicted"/>